<feature type="region of interest" description="Disordered" evidence="1">
    <location>
        <begin position="1"/>
        <end position="61"/>
    </location>
</feature>
<evidence type="ECO:0000313" key="3">
    <source>
        <dbReference type="Proteomes" id="UP000240474"/>
    </source>
</evidence>
<keyword evidence="3" id="KW-1185">Reference proteome</keyword>
<evidence type="ECO:0000313" key="2">
    <source>
        <dbReference type="EMBL" id="AUE22185.1"/>
    </source>
</evidence>
<feature type="compositionally biased region" description="Basic and acidic residues" evidence="1">
    <location>
        <begin position="23"/>
        <end position="34"/>
    </location>
</feature>
<dbReference type="EMBL" id="MG099940">
    <property type="protein sequence ID" value="AUE22185.1"/>
    <property type="molecule type" value="Genomic_DNA"/>
</dbReference>
<accession>A0A2H4YE08</accession>
<feature type="compositionally biased region" description="Basic residues" evidence="1">
    <location>
        <begin position="35"/>
        <end position="44"/>
    </location>
</feature>
<proteinExistence type="predicted"/>
<dbReference type="Proteomes" id="UP000240474">
    <property type="component" value="Segment"/>
</dbReference>
<gene>
    <name evidence="2" type="ORF">SEA_BIRKSANDSOCKS_75</name>
</gene>
<feature type="region of interest" description="Disordered" evidence="1">
    <location>
        <begin position="180"/>
        <end position="199"/>
    </location>
</feature>
<protein>
    <submittedName>
        <fullName evidence="2">Uncharacterized protein</fullName>
    </submittedName>
</protein>
<organism evidence="2 3">
    <name type="scientific">Gordonia phage BirksAndSocks</name>
    <dbReference type="NCBI Taxonomy" id="2047831"/>
    <lineage>
        <taxon>Viruses</taxon>
        <taxon>Duplodnaviria</taxon>
        <taxon>Heunggongvirae</taxon>
        <taxon>Uroviricota</taxon>
        <taxon>Caudoviricetes</taxon>
        <taxon>Montyvirus</taxon>
        <taxon>Montyvirus birksandsocks</taxon>
    </lineage>
</organism>
<sequence>MNAMGSPNRRRRKQLQESAQQRQQERERLLEGEKQKKKPRKKKADKSNRNQQLRKWDPTSGPIIAGLHQGAPVVAGVDPLRSYEQYKILTYQGYLTAVSRDGSVTVSPLPYQGDLSQHTSKEVTNMSIDGLKKAIARLEEPLYDVREHHEASGVISTLVGFMKKHAPDTGATISVKEELGSGPVERHRKETSVGDGSITLTTTNSRPQCIMSLGRVMHTGVNKKFIADMYPRAFGHAAGVPIFSCDLLQNGGEWAPLSNLAIKGMIASECFFDWPVASGRDIYGNNATGYARFRAKINWDSKTCKIIALCRPTFEDPQPPSAPIQVVDTITLNIGEFPLDFWVTSDLLIRGYIAALDGVIDLGIGFEYDCSKCNVSYSALDAASSDRALLSTMGVCRVCLEMEPPKFPSSVPQPW</sequence>
<evidence type="ECO:0000256" key="1">
    <source>
        <dbReference type="SAM" id="MobiDB-lite"/>
    </source>
</evidence>
<reference evidence="2 3" key="1">
    <citation type="submission" date="2017-10" db="EMBL/GenBank/DDBJ databases">
        <authorList>
            <person name="Koppala N."/>
            <person name="Smith C."/>
            <person name="Hicks E."/>
            <person name="VanDolah M."/>
            <person name="Fryberger R."/>
            <person name="Simpson Z."/>
            <person name="Schmith W."/>
            <person name="Rense A."/>
            <person name="Bortz R.L."/>
            <person name="Warner M.H."/>
            <person name="Garlena R.A."/>
            <person name="Russell D.A."/>
            <person name="Pope W.H."/>
            <person name="Jacobs-Sera D."/>
            <person name="Hendrix R.W."/>
            <person name="Hatfull G.F."/>
        </authorList>
    </citation>
    <scope>NUCLEOTIDE SEQUENCE [LARGE SCALE GENOMIC DNA]</scope>
</reference>
<name>A0A2H4YE08_9CAUD</name>
<feature type="compositionally biased region" description="Basic and acidic residues" evidence="1">
    <location>
        <begin position="180"/>
        <end position="192"/>
    </location>
</feature>